<dbReference type="GO" id="GO:0043236">
    <property type="term" value="F:laminin binding"/>
    <property type="evidence" value="ECO:0007669"/>
    <property type="project" value="TreeGrafter"/>
</dbReference>
<reference evidence="5" key="1">
    <citation type="submission" date="2025-08" db="UniProtKB">
        <authorList>
            <consortium name="RefSeq"/>
        </authorList>
    </citation>
    <scope>IDENTIFICATION</scope>
    <source>
        <tissue evidence="5">Sperm</tissue>
    </source>
</reference>
<feature type="compositionally biased region" description="Pro residues" evidence="3">
    <location>
        <begin position="1694"/>
        <end position="1708"/>
    </location>
</feature>
<dbReference type="GO" id="GO:0016011">
    <property type="term" value="C:dystroglycan complex"/>
    <property type="evidence" value="ECO:0007669"/>
    <property type="project" value="TreeGrafter"/>
</dbReference>
<feature type="compositionally biased region" description="Basic residues" evidence="3">
    <location>
        <begin position="1344"/>
        <end position="1372"/>
    </location>
</feature>
<evidence type="ECO:0000256" key="3">
    <source>
        <dbReference type="SAM" id="MobiDB-lite"/>
    </source>
</evidence>
<protein>
    <submittedName>
        <fullName evidence="5">Mucin-19-like</fullName>
    </submittedName>
</protein>
<gene>
    <name evidence="5" type="primary">LOC116952744</name>
</gene>
<organism evidence="4 5">
    <name type="scientific">Petromyzon marinus</name>
    <name type="common">Sea lamprey</name>
    <dbReference type="NCBI Taxonomy" id="7757"/>
    <lineage>
        <taxon>Eukaryota</taxon>
        <taxon>Metazoa</taxon>
        <taxon>Chordata</taxon>
        <taxon>Craniata</taxon>
        <taxon>Vertebrata</taxon>
        <taxon>Cyclostomata</taxon>
        <taxon>Hyperoartia</taxon>
        <taxon>Petromyzontiformes</taxon>
        <taxon>Petromyzontidae</taxon>
        <taxon>Petromyzon</taxon>
    </lineage>
</organism>
<feature type="compositionally biased region" description="Basic and acidic residues" evidence="3">
    <location>
        <begin position="310"/>
        <end position="322"/>
    </location>
</feature>
<feature type="region of interest" description="Disordered" evidence="3">
    <location>
        <begin position="1211"/>
        <end position="1231"/>
    </location>
</feature>
<dbReference type="PANTHER" id="PTHR21559:SF21">
    <property type="entry name" value="DYSTROGLYCAN 1"/>
    <property type="match status" value="1"/>
</dbReference>
<dbReference type="GO" id="GO:0002009">
    <property type="term" value="P:morphogenesis of an epithelium"/>
    <property type="evidence" value="ECO:0007669"/>
    <property type="project" value="TreeGrafter"/>
</dbReference>
<dbReference type="InterPro" id="IPR027468">
    <property type="entry name" value="Alpha-dystroglycan_domain_2"/>
</dbReference>
<dbReference type="GO" id="GO:0005509">
    <property type="term" value="F:calcium ion binding"/>
    <property type="evidence" value="ECO:0007669"/>
    <property type="project" value="InterPro"/>
</dbReference>
<feature type="region of interest" description="Disordered" evidence="3">
    <location>
        <begin position="291"/>
        <end position="325"/>
    </location>
</feature>
<feature type="compositionally biased region" description="Low complexity" evidence="3">
    <location>
        <begin position="1031"/>
        <end position="1049"/>
    </location>
</feature>
<feature type="region of interest" description="Disordered" evidence="3">
    <location>
        <begin position="1678"/>
        <end position="1712"/>
    </location>
</feature>
<name>A0AAJ7XB52_PETMA</name>
<sequence>MATLWTHIRAWNRRRASPGWQQPHLALLCVSHCLLLLLLLLLLLGTPSSPSSTAAAATAAPATAVKVVAGKMFTLRNCPGGESGAPASPSPTCRADGHCGPTSLPNWLLCDPSTSGLRGVPVDSDRGSHAVASCCPGTFSLHVLADWESPRAWLFQDPSSRPPKNAAGTSGVEMERCVSGSAAATFASLVLEGRAESLSAERRLQLISVLARYLRLDPYAVTLAPLGTPSQLARLNRSVVAASGASGPQDDAGRTMSRKAMVPAGGGGGGFGGPEDGAGASGLVRLRLRDASERETSGPERLAVGGAGHRGRDCDPRGREPLGPEGGLMEVSWPVACGPFELAAELAQVLSHSVASGRMSGVTGHAVVGWRVLAESRGGSAESADTKIGTATLRKRMLGATATPVLMPATTRLIPAFEAAADDAEGVAAVAACCGFGVAAAAAAAATELSPSPVHLTVPPSGERTDSDASTQAPFWSTWTSPHAAEGAARPDGGGVAPMGLCSSTVPVFGDRASPVPLAPPAGPIAGAPAYPCTLTAGHPTGGGRSSGTAPPPSRRGSPSLGMTIARASQPRSGRVTPSYAPLELPSTRPDATASQDLQQRQSEPVSPSGTGCYEKEGLAGVTPSLSDAVPWLEATVRPSLPSPVIAMTAGPAVSLPVATAAVVSRLSAPLSRLPTAQELTPSGQPVPAAGGGQAGQPSGSSFWQRTPKMSLATMWHELAGRAGSLTQLQPPPSSQINQSCQPQRARHPVSSPAEWSASTKDADVSFALSATQRAGGERSDCSFGDLLYDGSPLEHGTMACTRSLSPPRSGTAMPDDFFSFVYAAEQAGDASSVYAVQHFDDSQHGYRTEKPVHSSPIYGTISPSDSLSAHTMERATDASSLFKTRQRGDQSLLCHAAGPTESPPVYTAERHGDSSSLCTTAQLDDLLSGPSYPHAARQPTLSPSLYEAERLAGAQPSWRTERAGDVIFPREVGGAGSPPAKTFGAPRTTLLAAEAEAVLSRMPAASQQSFSAAPSTADRGSVPGGWGHRTGTSVTVTSTPSPASETAPLGRSMGPIPASSALLWDASLSLASDLLPSFMPPLPADLTYRQPRERFTTAAASSSSTPSTGSDSPAPPATPGGATGRGAGSSPHYPTPAPVLTARQSSTPVADGGVAASIHPSLHSSTSPEFQFSRTAIAIDAAATGAAGTISAMTTGDPVPVASSVVERRSRSSWGAMPPPASLTVAPSPRSALTEGTPALASAATVTTAMLPAPSIPGIFAVMTPDPGNEGSPSAVPHASKTAAAALAGASPNTPPRLLNPIDLVRAQAGRMLSFRVPDDTFFDAEDGDAARLRLSLVPAESHRHHHPHHHPPHQQHHQHHHRPPHHHHHPPPQQQQQPPSWSSPSSSSSSSSSSLSSSSSSSLSSSSWVRFDARARAIVGVPLGGDAARPPQEFVMVARDAGGLETRDAFVIEVLPALRETPSHVFWLTLREPHAAFAANRSLAAALLSKVASFFGDRDARNVALLSLAPAPADAGAPTPGFFWALLPEFWVERLGDTELHGACDTGAAGAGAAGAGGAAGGGRAELAGGEVTRVPLHTSELRCERREPALQLKQSCNVKLAPPFEAMAPCGLQQPFGADAHRSPRIRGWRVARTGDRRLRRTDRVRPAAPRRVVRWDLAINRRVLAPRKAALLPREPRSPPLLRAATNPGFLPPPSPPPPPPRYQLPPAYGRSRATSIFAVLDGGCS</sequence>
<feature type="compositionally biased region" description="Polar residues" evidence="3">
    <location>
        <begin position="593"/>
        <end position="610"/>
    </location>
</feature>
<feature type="region of interest" description="Disordered" evidence="3">
    <location>
        <begin position="1097"/>
        <end position="1168"/>
    </location>
</feature>
<dbReference type="GO" id="GO:0021675">
    <property type="term" value="P:nerve development"/>
    <property type="evidence" value="ECO:0007669"/>
    <property type="project" value="TreeGrafter"/>
</dbReference>
<feature type="compositionally biased region" description="Low complexity" evidence="3">
    <location>
        <begin position="1684"/>
        <end position="1693"/>
    </location>
</feature>
<evidence type="ECO:0000313" key="5">
    <source>
        <dbReference type="RefSeq" id="XP_032828244.1"/>
    </source>
</evidence>
<evidence type="ECO:0000313" key="4">
    <source>
        <dbReference type="Proteomes" id="UP001318040"/>
    </source>
</evidence>
<feature type="compositionally biased region" description="Low complexity" evidence="3">
    <location>
        <begin position="1097"/>
        <end position="1113"/>
    </location>
</feature>
<accession>A0AAJ7XB52</accession>
<dbReference type="KEGG" id="pmrn:116952744"/>
<dbReference type="InterPro" id="IPR015919">
    <property type="entry name" value="Cadherin-like_sf"/>
</dbReference>
<feature type="region of interest" description="Disordered" evidence="3">
    <location>
        <begin position="452"/>
        <end position="475"/>
    </location>
</feature>
<feature type="region of interest" description="Disordered" evidence="3">
    <location>
        <begin position="1008"/>
        <end position="1053"/>
    </location>
</feature>
<dbReference type="GO" id="GO:0007411">
    <property type="term" value="P:axon guidance"/>
    <property type="evidence" value="ECO:0007669"/>
    <property type="project" value="TreeGrafter"/>
</dbReference>
<dbReference type="GO" id="GO:0042383">
    <property type="term" value="C:sarcolemma"/>
    <property type="evidence" value="ECO:0007669"/>
    <property type="project" value="TreeGrafter"/>
</dbReference>
<feature type="compositionally biased region" description="Low complexity" evidence="3">
    <location>
        <begin position="1376"/>
        <end position="1406"/>
    </location>
</feature>
<dbReference type="GO" id="GO:0016203">
    <property type="term" value="P:muscle attachment"/>
    <property type="evidence" value="ECO:0007669"/>
    <property type="project" value="TreeGrafter"/>
</dbReference>
<dbReference type="InterPro" id="IPR013783">
    <property type="entry name" value="Ig-like_fold"/>
</dbReference>
<dbReference type="Gene3D" id="2.60.40.10">
    <property type="entry name" value="Immunoglobulins"/>
    <property type="match status" value="1"/>
</dbReference>
<keyword evidence="2" id="KW-0472">Membrane</keyword>
<dbReference type="PANTHER" id="PTHR21559">
    <property type="entry name" value="DYSTROGLYCAN-RELATED"/>
    <property type="match status" value="1"/>
</dbReference>
<feature type="region of interest" description="Disordered" evidence="3">
    <location>
        <begin position="1341"/>
        <end position="1406"/>
    </location>
</feature>
<dbReference type="RefSeq" id="XP_032828244.1">
    <property type="nucleotide sequence ID" value="XM_032972353.1"/>
</dbReference>
<keyword evidence="4" id="KW-1185">Reference proteome</keyword>
<evidence type="ECO:0000256" key="2">
    <source>
        <dbReference type="ARBA" id="ARBA00023136"/>
    </source>
</evidence>
<comment type="subcellular location">
    <subcellularLocation>
        <location evidence="1">Membrane</location>
    </subcellularLocation>
</comment>
<feature type="region of interest" description="Disordered" evidence="3">
    <location>
        <begin position="725"/>
        <end position="758"/>
    </location>
</feature>
<feature type="region of interest" description="Disordered" evidence="3">
    <location>
        <begin position="677"/>
        <end position="705"/>
    </location>
</feature>
<evidence type="ECO:0000256" key="1">
    <source>
        <dbReference type="ARBA" id="ARBA00004370"/>
    </source>
</evidence>
<dbReference type="SUPFAM" id="SSF49313">
    <property type="entry name" value="Cadherin-like"/>
    <property type="match status" value="1"/>
</dbReference>
<feature type="region of interest" description="Disordered" evidence="3">
    <location>
        <begin position="536"/>
        <end position="619"/>
    </location>
</feature>
<proteinExistence type="predicted"/>
<dbReference type="Gene3D" id="3.30.70.1040">
    <property type="entry name" value="Dystroglycan, domain 2"/>
    <property type="match status" value="2"/>
</dbReference>
<feature type="compositionally biased region" description="Polar residues" evidence="3">
    <location>
        <begin position="725"/>
        <end position="743"/>
    </location>
</feature>
<feature type="region of interest" description="Disordered" evidence="3">
    <location>
        <begin position="895"/>
        <end position="914"/>
    </location>
</feature>
<dbReference type="Proteomes" id="UP001318040">
    <property type="component" value="Chromosome 48"/>
</dbReference>